<evidence type="ECO:0000313" key="2">
    <source>
        <dbReference type="Proteomes" id="UP000054596"/>
    </source>
</evidence>
<dbReference type="Proteomes" id="UP000054596">
    <property type="component" value="Unassembled WGS sequence"/>
</dbReference>
<organism evidence="1 2">
    <name type="scientific">Caballeronia glebae</name>
    <dbReference type="NCBI Taxonomy" id="1777143"/>
    <lineage>
        <taxon>Bacteria</taxon>
        <taxon>Pseudomonadati</taxon>
        <taxon>Pseudomonadota</taxon>
        <taxon>Betaproteobacteria</taxon>
        <taxon>Burkholderiales</taxon>
        <taxon>Burkholderiaceae</taxon>
        <taxon>Caballeronia</taxon>
    </lineage>
</organism>
<name>A0A158DXW6_9BURK</name>
<evidence type="ECO:0000313" key="1">
    <source>
        <dbReference type="EMBL" id="SAK99404.1"/>
    </source>
</evidence>
<reference evidence="1" key="1">
    <citation type="submission" date="2016-01" db="EMBL/GenBank/DDBJ databases">
        <authorList>
            <person name="Peeters C."/>
        </authorList>
    </citation>
    <scope>NUCLEOTIDE SEQUENCE [LARGE SCALE GENOMIC DNA]</scope>
    <source>
        <strain evidence="1">LMG 29325</strain>
    </source>
</reference>
<proteinExistence type="predicted"/>
<dbReference type="EMBL" id="FCOJ02000180">
    <property type="protein sequence ID" value="SAK99404.1"/>
    <property type="molecule type" value="Genomic_DNA"/>
</dbReference>
<sequence>MIVPALMPLFVVVLASPDAAIATGGAIASPLSFFGNSVPGTGFTLSAVPFWFLPIPLLSPLPPPKL</sequence>
<accession>A0A158DXW6</accession>
<dbReference type="AlphaFoldDB" id="A0A158DXW6"/>
<comment type="caution">
    <text evidence="1">The sequence shown here is derived from an EMBL/GenBank/DDBJ whole genome shotgun (WGS) entry which is preliminary data.</text>
</comment>
<protein>
    <submittedName>
        <fullName evidence="1">Uncharacterized protein</fullName>
    </submittedName>
</protein>
<keyword evidence="2" id="KW-1185">Reference proteome</keyword>
<gene>
    <name evidence="1" type="ORF">AWB82_07287</name>
</gene>